<evidence type="ECO:0000313" key="1">
    <source>
        <dbReference type="EMBL" id="EER12705.1"/>
    </source>
</evidence>
<dbReference type="OrthoDB" id="2120021at2759"/>
<dbReference type="PANTHER" id="PTHR32465:SF0">
    <property type="entry name" value="BARDET-BIEDL SYNDROME 2 PROTEIN"/>
    <property type="match status" value="1"/>
</dbReference>
<dbReference type="GO" id="GO:0031514">
    <property type="term" value="C:motile cilium"/>
    <property type="evidence" value="ECO:0007669"/>
    <property type="project" value="TreeGrafter"/>
</dbReference>
<dbReference type="GeneID" id="9058740"/>
<dbReference type="InterPro" id="IPR016616">
    <property type="entry name" value="Bardet-Biedl_syndrome_2_prot"/>
</dbReference>
<dbReference type="InParanoid" id="C5KS14"/>
<dbReference type="EMBL" id="GG675955">
    <property type="protein sequence ID" value="EER12705.1"/>
    <property type="molecule type" value="Genomic_DNA"/>
</dbReference>
<proteinExistence type="predicted"/>
<dbReference type="RefSeq" id="XP_002780910.1">
    <property type="nucleotide sequence ID" value="XM_002780864.1"/>
</dbReference>
<accession>C5KS14</accession>
<reference evidence="1 2" key="1">
    <citation type="submission" date="2008-07" db="EMBL/GenBank/DDBJ databases">
        <authorList>
            <person name="El-Sayed N."/>
            <person name="Caler E."/>
            <person name="Inman J."/>
            <person name="Amedeo P."/>
            <person name="Hass B."/>
            <person name="Wortman J."/>
        </authorList>
    </citation>
    <scope>NUCLEOTIDE SEQUENCE [LARGE SCALE GENOMIC DNA]</scope>
    <source>
        <strain evidence="2">ATCC 50983 / TXsc</strain>
    </source>
</reference>
<dbReference type="GO" id="GO:0036064">
    <property type="term" value="C:ciliary basal body"/>
    <property type="evidence" value="ECO:0007669"/>
    <property type="project" value="TreeGrafter"/>
</dbReference>
<keyword evidence="2" id="KW-1185">Reference proteome</keyword>
<dbReference type="GO" id="GO:1905515">
    <property type="term" value="P:non-motile cilium assembly"/>
    <property type="evidence" value="ECO:0007669"/>
    <property type="project" value="InterPro"/>
</dbReference>
<dbReference type="AlphaFoldDB" id="C5KS14"/>
<dbReference type="GO" id="GO:0016020">
    <property type="term" value="C:membrane"/>
    <property type="evidence" value="ECO:0007669"/>
    <property type="project" value="TreeGrafter"/>
</dbReference>
<sequence>MVNVQEAMQLIEEYDNLRQKMSADTAESAQTVHNKRRNNHGMLLDALRGLNLLINRGASLRVGRAQAAVIAECKKAIKNKNAATLVGVISQGGYLGPLA</sequence>
<organism evidence="2">
    <name type="scientific">Perkinsus marinus (strain ATCC 50983 / TXsc)</name>
    <dbReference type="NCBI Taxonomy" id="423536"/>
    <lineage>
        <taxon>Eukaryota</taxon>
        <taxon>Sar</taxon>
        <taxon>Alveolata</taxon>
        <taxon>Perkinsozoa</taxon>
        <taxon>Perkinsea</taxon>
        <taxon>Perkinsida</taxon>
        <taxon>Perkinsidae</taxon>
        <taxon>Perkinsus</taxon>
    </lineage>
</organism>
<dbReference type="Proteomes" id="UP000007800">
    <property type="component" value="Unassembled WGS sequence"/>
</dbReference>
<gene>
    <name evidence="1" type="ORF">Pmar_PMAR025338</name>
</gene>
<dbReference type="PANTHER" id="PTHR32465">
    <property type="entry name" value="BARDET-BIEDL SYNDROME 2 PROTEIN"/>
    <property type="match status" value="1"/>
</dbReference>
<dbReference type="GO" id="GO:0034464">
    <property type="term" value="C:BBSome"/>
    <property type="evidence" value="ECO:0007669"/>
    <property type="project" value="InterPro"/>
</dbReference>
<protein>
    <submittedName>
        <fullName evidence="1">Uncharacterized protein</fullName>
    </submittedName>
</protein>
<evidence type="ECO:0000313" key="2">
    <source>
        <dbReference type="Proteomes" id="UP000007800"/>
    </source>
</evidence>
<name>C5KS14_PERM5</name>
<dbReference type="OMA" id="QSNDMEL"/>